<dbReference type="Proteomes" id="UP000215335">
    <property type="component" value="Unassembled WGS sequence"/>
</dbReference>
<keyword evidence="2" id="KW-1185">Reference proteome</keyword>
<dbReference type="AlphaFoldDB" id="A0A232EGM1"/>
<reference evidence="1 2" key="1">
    <citation type="journal article" date="2017" name="Curr. Biol.">
        <title>The Evolution of Venom by Co-option of Single-Copy Genes.</title>
        <authorList>
            <person name="Martinson E.O."/>
            <person name="Mrinalini"/>
            <person name="Kelkar Y.D."/>
            <person name="Chang C.H."/>
            <person name="Werren J.H."/>
        </authorList>
    </citation>
    <scope>NUCLEOTIDE SEQUENCE [LARGE SCALE GENOMIC DNA]</scope>
    <source>
        <strain evidence="1 2">Alberta</strain>
        <tissue evidence="1">Whole body</tissue>
    </source>
</reference>
<proteinExistence type="predicted"/>
<gene>
    <name evidence="1" type="ORF">TSAR_009027</name>
</gene>
<protein>
    <submittedName>
        <fullName evidence="1">Uncharacterized protein</fullName>
    </submittedName>
</protein>
<accession>A0A232EGM1</accession>
<evidence type="ECO:0000313" key="2">
    <source>
        <dbReference type="Proteomes" id="UP000215335"/>
    </source>
</evidence>
<dbReference type="EMBL" id="NNAY01004728">
    <property type="protein sequence ID" value="OXU17509.1"/>
    <property type="molecule type" value="Genomic_DNA"/>
</dbReference>
<organism evidence="1 2">
    <name type="scientific">Trichomalopsis sarcophagae</name>
    <dbReference type="NCBI Taxonomy" id="543379"/>
    <lineage>
        <taxon>Eukaryota</taxon>
        <taxon>Metazoa</taxon>
        <taxon>Ecdysozoa</taxon>
        <taxon>Arthropoda</taxon>
        <taxon>Hexapoda</taxon>
        <taxon>Insecta</taxon>
        <taxon>Pterygota</taxon>
        <taxon>Neoptera</taxon>
        <taxon>Endopterygota</taxon>
        <taxon>Hymenoptera</taxon>
        <taxon>Apocrita</taxon>
        <taxon>Proctotrupomorpha</taxon>
        <taxon>Chalcidoidea</taxon>
        <taxon>Pteromalidae</taxon>
        <taxon>Pteromalinae</taxon>
        <taxon>Trichomalopsis</taxon>
    </lineage>
</organism>
<name>A0A232EGM1_9HYME</name>
<evidence type="ECO:0000313" key="1">
    <source>
        <dbReference type="EMBL" id="OXU17509.1"/>
    </source>
</evidence>
<comment type="caution">
    <text evidence="1">The sequence shown here is derived from an EMBL/GenBank/DDBJ whole genome shotgun (WGS) entry which is preliminary data.</text>
</comment>
<sequence>MKKQWKFDQYACLTLLSWLSIRLYNDYNPFPLFPFQDQTRVPKIIIDEDITKHHDWMQNKRSEFVTNSYEITKSISLDEQPTKSNKIKDQQNFTERITPRVSLPKVHKQELLSIARTVVLMNSLYILGKYGLDLTRDLWRCKLLENKTEESRITILEFIEVSKPRLSHLVKDINCTEVSDIKTNTSDDATNFFAHSSVIVDSEANLLLAKHLEPRLGGFFKLLFWYFDNRNSQYYKNNENDVRVLTAKYCSIPI</sequence>